<reference evidence="7 8" key="1">
    <citation type="submission" date="2017-02" db="EMBL/GenBank/DDBJ databases">
        <authorList>
            <person name="Peterson S.W."/>
        </authorList>
    </citation>
    <scope>NUCLEOTIDE SEQUENCE [LARGE SCALE GENOMIC DNA]</scope>
    <source>
        <strain evidence="7 8">CIP104813</strain>
    </source>
</reference>
<evidence type="ECO:0000259" key="6">
    <source>
        <dbReference type="PROSITE" id="PS51462"/>
    </source>
</evidence>
<dbReference type="Proteomes" id="UP000195981">
    <property type="component" value="Unassembled WGS sequence"/>
</dbReference>
<protein>
    <submittedName>
        <fullName evidence="7">MutT/NUDIX family protein</fullName>
    </submittedName>
</protein>
<dbReference type="InterPro" id="IPR000086">
    <property type="entry name" value="NUDIX_hydrolase_dom"/>
</dbReference>
<feature type="region of interest" description="Disordered" evidence="5">
    <location>
        <begin position="1"/>
        <end position="62"/>
    </location>
</feature>
<dbReference type="PRINTS" id="PR00502">
    <property type="entry name" value="NUDIXFAMILY"/>
</dbReference>
<dbReference type="EMBL" id="FWFG01000007">
    <property type="protein sequence ID" value="SLM87872.1"/>
    <property type="molecule type" value="Genomic_DNA"/>
</dbReference>
<gene>
    <name evidence="7" type="ORF">FM110_00475</name>
</gene>
<dbReference type="GO" id="GO:0016787">
    <property type="term" value="F:hydrolase activity"/>
    <property type="evidence" value="ECO:0007669"/>
    <property type="project" value="UniProtKB-KW"/>
</dbReference>
<comment type="similarity">
    <text evidence="2 4">Belongs to the Nudix hydrolase family.</text>
</comment>
<dbReference type="Gene3D" id="3.90.79.10">
    <property type="entry name" value="Nucleoside Triphosphate Pyrophosphohydrolase"/>
    <property type="match status" value="1"/>
</dbReference>
<evidence type="ECO:0000256" key="2">
    <source>
        <dbReference type="ARBA" id="ARBA00005582"/>
    </source>
</evidence>
<dbReference type="InterPro" id="IPR015797">
    <property type="entry name" value="NUDIX_hydrolase-like_dom_sf"/>
</dbReference>
<evidence type="ECO:0000313" key="8">
    <source>
        <dbReference type="Proteomes" id="UP000195981"/>
    </source>
</evidence>
<feature type="compositionally biased region" description="Low complexity" evidence="5">
    <location>
        <begin position="34"/>
        <end position="62"/>
    </location>
</feature>
<evidence type="ECO:0000256" key="4">
    <source>
        <dbReference type="RuleBase" id="RU003476"/>
    </source>
</evidence>
<dbReference type="InterPro" id="IPR020084">
    <property type="entry name" value="NUDIX_hydrolase_CS"/>
</dbReference>
<evidence type="ECO:0000313" key="7">
    <source>
        <dbReference type="EMBL" id="SLM87872.1"/>
    </source>
</evidence>
<dbReference type="InterPro" id="IPR020476">
    <property type="entry name" value="Nudix_hydrolase"/>
</dbReference>
<sequence>MSTETEAQAAEEQAAEAQGSGAPDQDASTPGQGASASEAASALPVVDGSDPPPVVDGSDSSPLLVRPRIGVRAAVVRDGEILLNRYRGPDGDLFDLPGGGQEHGETQDDALVREVLEETGARVRPFGLACSYEVMLREAARTGSPIRLFHQLNIVRWCGLEPGEEPSLGPAPDGRQIGVAWLPIAELDRHDVRPRELAQWLMGDPSVRPTWIGTLGA</sequence>
<dbReference type="PROSITE" id="PS51462">
    <property type="entry name" value="NUDIX"/>
    <property type="match status" value="1"/>
</dbReference>
<dbReference type="PROSITE" id="PS00893">
    <property type="entry name" value="NUDIX_BOX"/>
    <property type="match status" value="1"/>
</dbReference>
<organism evidence="7 8">
    <name type="scientific">Brachybacterium nesterenkovii</name>
    <dbReference type="NCBI Taxonomy" id="47847"/>
    <lineage>
        <taxon>Bacteria</taxon>
        <taxon>Bacillati</taxon>
        <taxon>Actinomycetota</taxon>
        <taxon>Actinomycetes</taxon>
        <taxon>Micrococcales</taxon>
        <taxon>Dermabacteraceae</taxon>
        <taxon>Brachybacterium</taxon>
    </lineage>
</organism>
<evidence type="ECO:0000256" key="5">
    <source>
        <dbReference type="SAM" id="MobiDB-lite"/>
    </source>
</evidence>
<proteinExistence type="inferred from homology"/>
<dbReference type="AlphaFoldDB" id="A0A1X6WSS4"/>
<keyword evidence="8" id="KW-1185">Reference proteome</keyword>
<dbReference type="RefSeq" id="WP_234991802.1">
    <property type="nucleotide sequence ID" value="NZ_FWFG01000007.1"/>
</dbReference>
<dbReference type="PANTHER" id="PTHR43046">
    <property type="entry name" value="GDP-MANNOSE MANNOSYL HYDROLASE"/>
    <property type="match status" value="1"/>
</dbReference>
<evidence type="ECO:0000256" key="1">
    <source>
        <dbReference type="ARBA" id="ARBA00001946"/>
    </source>
</evidence>
<name>A0A1X6WSS4_9MICO</name>
<keyword evidence="3 4" id="KW-0378">Hydrolase</keyword>
<dbReference type="Pfam" id="PF00293">
    <property type="entry name" value="NUDIX"/>
    <property type="match status" value="1"/>
</dbReference>
<evidence type="ECO:0000256" key="3">
    <source>
        <dbReference type="ARBA" id="ARBA00022801"/>
    </source>
</evidence>
<accession>A0A1X6WSS4</accession>
<feature type="domain" description="Nudix hydrolase" evidence="6">
    <location>
        <begin position="66"/>
        <end position="203"/>
    </location>
</feature>
<feature type="compositionally biased region" description="Low complexity" evidence="5">
    <location>
        <begin position="1"/>
        <end position="18"/>
    </location>
</feature>
<comment type="cofactor">
    <cofactor evidence="1">
        <name>Mg(2+)</name>
        <dbReference type="ChEBI" id="CHEBI:18420"/>
    </cofactor>
</comment>
<dbReference type="SUPFAM" id="SSF55811">
    <property type="entry name" value="Nudix"/>
    <property type="match status" value="1"/>
</dbReference>
<dbReference type="PANTHER" id="PTHR43046:SF14">
    <property type="entry name" value="MUTT_NUDIX FAMILY PROTEIN"/>
    <property type="match status" value="1"/>
</dbReference>